<reference evidence="2 3" key="1">
    <citation type="submission" date="2020-08" db="EMBL/GenBank/DDBJ databases">
        <title>Genomic Encyclopedia of Type Strains, Phase IV (KMG-IV): sequencing the most valuable type-strain genomes for metagenomic binning, comparative biology and taxonomic classification.</title>
        <authorList>
            <person name="Goeker M."/>
        </authorList>
    </citation>
    <scope>NUCLEOTIDE SEQUENCE [LARGE SCALE GENOMIC DNA]</scope>
    <source>
        <strain evidence="2 3">DSM 7465</strain>
    </source>
</reference>
<evidence type="ECO:0000313" key="2">
    <source>
        <dbReference type="EMBL" id="MBB4641885.1"/>
    </source>
</evidence>
<organism evidence="2 3">
    <name type="scientific">Rhizorhapis suberifaciens</name>
    <name type="common">corky root of lettuce</name>
    <dbReference type="NCBI Taxonomy" id="13656"/>
    <lineage>
        <taxon>Bacteria</taxon>
        <taxon>Pseudomonadati</taxon>
        <taxon>Pseudomonadota</taxon>
        <taxon>Alphaproteobacteria</taxon>
        <taxon>Sphingomonadales</taxon>
        <taxon>Sphingomonadaceae</taxon>
        <taxon>Rhizorhapis</taxon>
    </lineage>
</organism>
<dbReference type="EMBL" id="JACHOV010000008">
    <property type="protein sequence ID" value="MBB4641885.1"/>
    <property type="molecule type" value="Genomic_DNA"/>
</dbReference>
<dbReference type="AlphaFoldDB" id="A0A840HV07"/>
<keyword evidence="3" id="KW-1185">Reference proteome</keyword>
<comment type="caution">
    <text evidence="2">The sequence shown here is derived from an EMBL/GenBank/DDBJ whole genome shotgun (WGS) entry which is preliminary data.</text>
</comment>
<dbReference type="PANTHER" id="PTHR30283">
    <property type="entry name" value="PEROXIDE STRESS RESPONSE PROTEIN YAAA"/>
    <property type="match status" value="1"/>
</dbReference>
<dbReference type="GO" id="GO:0033194">
    <property type="term" value="P:response to hydroperoxide"/>
    <property type="evidence" value="ECO:0007669"/>
    <property type="project" value="TreeGrafter"/>
</dbReference>
<dbReference type="PANTHER" id="PTHR30283:SF4">
    <property type="entry name" value="PEROXIDE STRESS RESISTANCE PROTEIN YAAA"/>
    <property type="match status" value="1"/>
</dbReference>
<evidence type="ECO:0000256" key="1">
    <source>
        <dbReference type="HAMAP-Rule" id="MF_00652"/>
    </source>
</evidence>
<dbReference type="HAMAP" id="MF_00652">
    <property type="entry name" value="UPF0246"/>
    <property type="match status" value="1"/>
</dbReference>
<name>A0A840HV07_9SPHN</name>
<gene>
    <name evidence="2" type="ORF">HNQ99_002203</name>
</gene>
<sequence length="251" mass="28318">MLALISPAKSLDYDSPLPDFQTTSSRFPRQTAELARGAARLKAADLKRLMHISDTLSELNARRYAGFLDQPERPAIYAFAGDVYVGFEARTLAEEAVLFAQEHVRILSGLYGLLRPLDNIRPYRLEMGTRWAPKAKSLYAFWGNSIANLISKDLSALETNVLINLASNEYWKAAEGHIPPHVRVIDIDFREEGPNGLRFNSFAAKRARGMMARFMCENFLSDPASLKGFDSDGYAFDAEASTEKMWRFVRR</sequence>
<dbReference type="InterPro" id="IPR005583">
    <property type="entry name" value="YaaA"/>
</dbReference>
<dbReference type="RefSeq" id="WP_184475678.1">
    <property type="nucleotide sequence ID" value="NZ_JACHOV010000008.1"/>
</dbReference>
<dbReference type="Pfam" id="PF03883">
    <property type="entry name" value="H2O2_YaaD"/>
    <property type="match status" value="1"/>
</dbReference>
<proteinExistence type="inferred from homology"/>
<dbReference type="GO" id="GO:0005829">
    <property type="term" value="C:cytosol"/>
    <property type="evidence" value="ECO:0007669"/>
    <property type="project" value="TreeGrafter"/>
</dbReference>
<accession>A0A840HV07</accession>
<dbReference type="Proteomes" id="UP000575068">
    <property type="component" value="Unassembled WGS sequence"/>
</dbReference>
<protein>
    <recommendedName>
        <fullName evidence="1">UPF0246 protein HNQ99_002203</fullName>
    </recommendedName>
</protein>
<dbReference type="NCBIfam" id="NF002542">
    <property type="entry name" value="PRK02101.1-3"/>
    <property type="match status" value="1"/>
</dbReference>
<evidence type="ECO:0000313" key="3">
    <source>
        <dbReference type="Proteomes" id="UP000575068"/>
    </source>
</evidence>
<comment type="similarity">
    <text evidence="1">Belongs to the UPF0246 family.</text>
</comment>